<dbReference type="InterPro" id="IPR010985">
    <property type="entry name" value="Ribbon_hlx_hlx"/>
</dbReference>
<dbReference type="GO" id="GO:0006355">
    <property type="term" value="P:regulation of DNA-templated transcription"/>
    <property type="evidence" value="ECO:0007669"/>
    <property type="project" value="InterPro"/>
</dbReference>
<keyword evidence="3" id="KW-1185">Reference proteome</keyword>
<evidence type="ECO:0000313" key="3">
    <source>
        <dbReference type="Proteomes" id="UP000274556"/>
    </source>
</evidence>
<dbReference type="OrthoDB" id="5298181at2"/>
<comment type="caution">
    <text evidence="2">The sequence shown here is derived from an EMBL/GenBank/DDBJ whole genome shotgun (WGS) entry which is preliminary data.</text>
</comment>
<dbReference type="Gene3D" id="1.10.1220.10">
    <property type="entry name" value="Met repressor-like"/>
    <property type="match status" value="1"/>
</dbReference>
<dbReference type="Pfam" id="PF01402">
    <property type="entry name" value="RHH_1"/>
    <property type="match status" value="1"/>
</dbReference>
<organism evidence="2 3">
    <name type="scientific">Thiocapsa rosea</name>
    <dbReference type="NCBI Taxonomy" id="69360"/>
    <lineage>
        <taxon>Bacteria</taxon>
        <taxon>Pseudomonadati</taxon>
        <taxon>Pseudomonadota</taxon>
        <taxon>Gammaproteobacteria</taxon>
        <taxon>Chromatiales</taxon>
        <taxon>Chromatiaceae</taxon>
        <taxon>Thiocapsa</taxon>
    </lineage>
</organism>
<dbReference type="AlphaFoldDB" id="A0A495V2G8"/>
<name>A0A495V2G8_9GAMM</name>
<dbReference type="PANTHER" id="PTHR40688">
    <property type="match status" value="1"/>
</dbReference>
<protein>
    <submittedName>
        <fullName evidence="2">Putative transcriptional regulator</fullName>
    </submittedName>
</protein>
<dbReference type="InterPro" id="IPR052991">
    <property type="entry name" value="Non-func_TypeII_TA_Antitoxin"/>
</dbReference>
<dbReference type="EMBL" id="RBXL01000001">
    <property type="protein sequence ID" value="RKT43534.1"/>
    <property type="molecule type" value="Genomic_DNA"/>
</dbReference>
<dbReference type="CDD" id="cd22233">
    <property type="entry name" value="RHH_CopAso-like"/>
    <property type="match status" value="1"/>
</dbReference>
<gene>
    <name evidence="2" type="ORF">BDD21_0871</name>
</gene>
<dbReference type="Proteomes" id="UP000274556">
    <property type="component" value="Unassembled WGS sequence"/>
</dbReference>
<accession>A0A495V2G8</accession>
<dbReference type="InterPro" id="IPR002145">
    <property type="entry name" value="CopG"/>
</dbReference>
<evidence type="ECO:0000313" key="2">
    <source>
        <dbReference type="EMBL" id="RKT43534.1"/>
    </source>
</evidence>
<dbReference type="InterPro" id="IPR013321">
    <property type="entry name" value="Arc_rbn_hlx_hlx"/>
</dbReference>
<proteinExistence type="predicted"/>
<feature type="domain" description="Ribbon-helix-helix protein CopG" evidence="1">
    <location>
        <begin position="6"/>
        <end position="41"/>
    </location>
</feature>
<dbReference type="SUPFAM" id="SSF47598">
    <property type="entry name" value="Ribbon-helix-helix"/>
    <property type="match status" value="1"/>
</dbReference>
<dbReference type="PANTHER" id="PTHR40688:SF2">
    <property type="entry name" value="RIBBON-HELIX-HELIX PROTEIN COPG DOMAIN-CONTAINING PROTEIN"/>
    <property type="match status" value="1"/>
</dbReference>
<sequence>MAGSTITVRTDPEVAAQIAVLAQAMDRSRNWVIEEALKQYIQTQSWQIEGIKQAQASLDRGEGIPFDAVMEEMDALIEQTARTRDA</sequence>
<reference evidence="2 3" key="1">
    <citation type="submission" date="2018-10" db="EMBL/GenBank/DDBJ databases">
        <title>Genomic Encyclopedia of Archaeal and Bacterial Type Strains, Phase II (KMG-II): from individual species to whole genera.</title>
        <authorList>
            <person name="Goeker M."/>
        </authorList>
    </citation>
    <scope>NUCLEOTIDE SEQUENCE [LARGE SCALE GENOMIC DNA]</scope>
    <source>
        <strain evidence="2 3">DSM 235</strain>
    </source>
</reference>
<dbReference type="RefSeq" id="WP_120796094.1">
    <property type="nucleotide sequence ID" value="NZ_RBXL01000001.1"/>
</dbReference>
<evidence type="ECO:0000259" key="1">
    <source>
        <dbReference type="Pfam" id="PF01402"/>
    </source>
</evidence>